<comment type="catalytic activity">
    <reaction evidence="15 18">
        <text>4 Fe(II)-[cytochrome c] + O2 + 8 H(+)(in) = 4 Fe(III)-[cytochrome c] + 2 H2O + 4 H(+)(out)</text>
        <dbReference type="Rhea" id="RHEA:11436"/>
        <dbReference type="Rhea" id="RHEA-COMP:10350"/>
        <dbReference type="Rhea" id="RHEA-COMP:14399"/>
        <dbReference type="ChEBI" id="CHEBI:15377"/>
        <dbReference type="ChEBI" id="CHEBI:15378"/>
        <dbReference type="ChEBI" id="CHEBI:15379"/>
        <dbReference type="ChEBI" id="CHEBI:29033"/>
        <dbReference type="ChEBI" id="CHEBI:29034"/>
        <dbReference type="EC" id="7.1.1.9"/>
    </reaction>
</comment>
<feature type="domain" description="Cytochrome oxidase subunit II transmembrane region profile" evidence="21">
    <location>
        <begin position="20"/>
        <end position="120"/>
    </location>
</feature>
<dbReference type="RefSeq" id="WP_092039673.1">
    <property type="nucleotide sequence ID" value="NZ_FOOK01000025.1"/>
</dbReference>
<evidence type="ECO:0000256" key="8">
    <source>
        <dbReference type="ARBA" id="ARBA00022967"/>
    </source>
</evidence>
<feature type="domain" description="Cytochrome c" evidence="22">
    <location>
        <begin position="246"/>
        <end position="338"/>
    </location>
</feature>
<evidence type="ECO:0000256" key="18">
    <source>
        <dbReference type="RuleBase" id="RU004024"/>
    </source>
</evidence>
<keyword evidence="5 17" id="KW-0679">Respiratory chain</keyword>
<dbReference type="InterPro" id="IPR011759">
    <property type="entry name" value="Cyt_c_oxidase_su2_TM_dom"/>
</dbReference>
<dbReference type="CDD" id="cd04213">
    <property type="entry name" value="CuRO_CcO_Caa3_II"/>
    <property type="match status" value="1"/>
</dbReference>
<evidence type="ECO:0000313" key="23">
    <source>
        <dbReference type="EMBL" id="SFG29790.1"/>
    </source>
</evidence>
<dbReference type="Gene3D" id="2.60.40.420">
    <property type="entry name" value="Cupredoxins - blue copper proteins"/>
    <property type="match status" value="1"/>
</dbReference>
<keyword evidence="11 16" id="KW-0408">Iron</keyword>
<dbReference type="GO" id="GO:0004129">
    <property type="term" value="F:cytochrome-c oxidase activity"/>
    <property type="evidence" value="ECO:0007669"/>
    <property type="project" value="UniProtKB-EC"/>
</dbReference>
<evidence type="ECO:0000313" key="24">
    <source>
        <dbReference type="Proteomes" id="UP000198661"/>
    </source>
</evidence>
<keyword evidence="7 16" id="KW-0479">Metal-binding</keyword>
<dbReference type="GO" id="GO:0005507">
    <property type="term" value="F:copper ion binding"/>
    <property type="evidence" value="ECO:0007669"/>
    <property type="project" value="InterPro"/>
</dbReference>
<dbReference type="Proteomes" id="UP000198661">
    <property type="component" value="Unassembled WGS sequence"/>
</dbReference>
<dbReference type="PROSITE" id="PS51257">
    <property type="entry name" value="PROKAR_LIPOPROTEIN"/>
    <property type="match status" value="1"/>
</dbReference>
<dbReference type="PROSITE" id="PS51007">
    <property type="entry name" value="CYTC"/>
    <property type="match status" value="1"/>
</dbReference>
<keyword evidence="6 17" id="KW-0812">Transmembrane</keyword>
<evidence type="ECO:0000256" key="13">
    <source>
        <dbReference type="ARBA" id="ARBA00023136"/>
    </source>
</evidence>
<dbReference type="InterPro" id="IPR034236">
    <property type="entry name" value="CuRO_CcO_Caa3_II"/>
</dbReference>
<dbReference type="GO" id="GO:0016491">
    <property type="term" value="F:oxidoreductase activity"/>
    <property type="evidence" value="ECO:0007669"/>
    <property type="project" value="InterPro"/>
</dbReference>
<evidence type="ECO:0000256" key="11">
    <source>
        <dbReference type="ARBA" id="ARBA00023004"/>
    </source>
</evidence>
<dbReference type="GO" id="GO:0020037">
    <property type="term" value="F:heme binding"/>
    <property type="evidence" value="ECO:0007669"/>
    <property type="project" value="InterPro"/>
</dbReference>
<dbReference type="NCBIfam" id="TIGR02866">
    <property type="entry name" value="CoxB"/>
    <property type="match status" value="1"/>
</dbReference>
<comment type="similarity">
    <text evidence="2 17">Belongs to the cytochrome c oxidase subunit 2 family.</text>
</comment>
<evidence type="ECO:0000256" key="19">
    <source>
        <dbReference type="SAM" id="Phobius"/>
    </source>
</evidence>
<evidence type="ECO:0000256" key="9">
    <source>
        <dbReference type="ARBA" id="ARBA00022982"/>
    </source>
</evidence>
<feature type="transmembrane region" description="Helical" evidence="19">
    <location>
        <begin position="92"/>
        <end position="117"/>
    </location>
</feature>
<accession>A0A1I2QP67</accession>
<proteinExistence type="inferred from homology"/>
<dbReference type="PROSITE" id="PS50999">
    <property type="entry name" value="COX2_TM"/>
    <property type="match status" value="1"/>
</dbReference>
<dbReference type="InterPro" id="IPR036909">
    <property type="entry name" value="Cyt_c-like_dom_sf"/>
</dbReference>
<keyword evidence="13 19" id="KW-0472">Membrane</keyword>
<evidence type="ECO:0000256" key="14">
    <source>
        <dbReference type="ARBA" id="ARBA00024688"/>
    </source>
</evidence>
<protein>
    <recommendedName>
        <fullName evidence="18">Cytochrome c oxidase subunit 2</fullName>
        <ecNumber evidence="18">7.1.1.9</ecNumber>
    </recommendedName>
</protein>
<dbReference type="EMBL" id="FOOK01000025">
    <property type="protein sequence ID" value="SFG29790.1"/>
    <property type="molecule type" value="Genomic_DNA"/>
</dbReference>
<feature type="domain" description="Cytochrome oxidase subunit II copper A binding" evidence="20">
    <location>
        <begin position="123"/>
        <end position="235"/>
    </location>
</feature>
<sequence length="338" mass="38044">MSRRKPLWRLFFALMAMVFLATGCGDKTMNIFEPKGSAGEQQLDLVMLSVYIMLIVFVVVVSIYIFVLFRYRQRKGDDAPPKQIEGNTKIEIVWTAIPIILLIILAIPTISTTFSLAKEPPKDDSIRVKVTAYQYWWMFEYPELGIRTSQELHIPVGKQVFLELESKDVIHSFWVPSLGGKMDMIPGKTNTMTLDAKEPGVYEGRCAELCGAGHALMNFRVIAEEQADFDKWVASIKDPKSQPVNAQAQEGQKIFSQNCMGCHAIEGAGMKVKGDKAPDLTGFGNRTTIAGYLPNDKESLIRWLRDPQSIKPGTKMPSYNHLDEQKMNALAEYLTNLK</sequence>
<dbReference type="InterPro" id="IPR009056">
    <property type="entry name" value="Cyt_c-like_dom"/>
</dbReference>
<dbReference type="PANTHER" id="PTHR22888">
    <property type="entry name" value="CYTOCHROME C OXIDASE, SUBUNIT II"/>
    <property type="match status" value="1"/>
</dbReference>
<dbReference type="GO" id="GO:0042773">
    <property type="term" value="P:ATP synthesis coupled electron transport"/>
    <property type="evidence" value="ECO:0007669"/>
    <property type="project" value="TreeGrafter"/>
</dbReference>
<dbReference type="InterPro" id="IPR002429">
    <property type="entry name" value="CcO_II-like_C"/>
</dbReference>
<evidence type="ECO:0000259" key="22">
    <source>
        <dbReference type="PROSITE" id="PS51007"/>
    </source>
</evidence>
<evidence type="ECO:0000256" key="10">
    <source>
        <dbReference type="ARBA" id="ARBA00022989"/>
    </source>
</evidence>
<feature type="transmembrane region" description="Helical" evidence="19">
    <location>
        <begin position="49"/>
        <end position="71"/>
    </location>
</feature>
<dbReference type="SUPFAM" id="SSF81464">
    <property type="entry name" value="Cytochrome c oxidase subunit II-like, transmembrane region"/>
    <property type="match status" value="1"/>
</dbReference>
<evidence type="ECO:0000256" key="3">
    <source>
        <dbReference type="ARBA" id="ARBA00022448"/>
    </source>
</evidence>
<dbReference type="OrthoDB" id="9781261at2"/>
<keyword evidence="12 18" id="KW-0186">Copper</keyword>
<dbReference type="PROSITE" id="PS50857">
    <property type="entry name" value="COX2_CUA"/>
    <property type="match status" value="1"/>
</dbReference>
<dbReference type="InterPro" id="IPR014222">
    <property type="entry name" value="Cyt_c_oxidase_su2"/>
</dbReference>
<keyword evidence="4 16" id="KW-0349">Heme</keyword>
<evidence type="ECO:0000259" key="20">
    <source>
        <dbReference type="PROSITE" id="PS50857"/>
    </source>
</evidence>
<gene>
    <name evidence="23" type="ORF">SAMN04488025_12514</name>
</gene>
<keyword evidence="9 17" id="KW-0249">Electron transport</keyword>
<dbReference type="InterPro" id="IPR036257">
    <property type="entry name" value="Cyt_c_oxidase_su2_TM_sf"/>
</dbReference>
<keyword evidence="10 19" id="KW-1133">Transmembrane helix</keyword>
<evidence type="ECO:0000256" key="16">
    <source>
        <dbReference type="PROSITE-ProRule" id="PRU00433"/>
    </source>
</evidence>
<organism evidence="23 24">
    <name type="scientific">Planifilum fulgidum</name>
    <dbReference type="NCBI Taxonomy" id="201973"/>
    <lineage>
        <taxon>Bacteria</taxon>
        <taxon>Bacillati</taxon>
        <taxon>Bacillota</taxon>
        <taxon>Bacilli</taxon>
        <taxon>Bacillales</taxon>
        <taxon>Thermoactinomycetaceae</taxon>
        <taxon>Planifilum</taxon>
    </lineage>
</organism>
<evidence type="ECO:0000256" key="7">
    <source>
        <dbReference type="ARBA" id="ARBA00022723"/>
    </source>
</evidence>
<evidence type="ECO:0000256" key="6">
    <source>
        <dbReference type="ARBA" id="ARBA00022692"/>
    </source>
</evidence>
<dbReference type="Gene3D" id="1.10.287.90">
    <property type="match status" value="1"/>
</dbReference>
<evidence type="ECO:0000256" key="1">
    <source>
        <dbReference type="ARBA" id="ARBA00004141"/>
    </source>
</evidence>
<comment type="cofactor">
    <cofactor evidence="18">
        <name>Cu cation</name>
        <dbReference type="ChEBI" id="CHEBI:23378"/>
    </cofactor>
    <text evidence="18">Binds a copper A center.</text>
</comment>
<dbReference type="PANTHER" id="PTHR22888:SF10">
    <property type="entry name" value="CYTOCHROME C OXIDASE SUBUNIT 2"/>
    <property type="match status" value="1"/>
</dbReference>
<comment type="subcellular location">
    <subcellularLocation>
        <location evidence="17">Cell membrane</location>
        <topology evidence="17">Multi-pass membrane protein</topology>
    </subcellularLocation>
    <subcellularLocation>
        <location evidence="1">Membrane</location>
        <topology evidence="1">Multi-pass membrane protein</topology>
    </subcellularLocation>
</comment>
<comment type="function">
    <text evidence="14 18">Subunits I and II form the functional core of the enzyme complex. Electrons originating in cytochrome c are transferred via heme a and Cu(A) to the binuclear center formed by heme a3 and Cu(B).</text>
</comment>
<dbReference type="Pfam" id="PF00034">
    <property type="entry name" value="Cytochrom_C"/>
    <property type="match status" value="1"/>
</dbReference>
<keyword evidence="3 17" id="KW-0813">Transport</keyword>
<evidence type="ECO:0000256" key="5">
    <source>
        <dbReference type="ARBA" id="ARBA00022660"/>
    </source>
</evidence>
<evidence type="ECO:0000256" key="4">
    <source>
        <dbReference type="ARBA" id="ARBA00022617"/>
    </source>
</evidence>
<evidence type="ECO:0000256" key="12">
    <source>
        <dbReference type="ARBA" id="ARBA00023008"/>
    </source>
</evidence>
<dbReference type="AlphaFoldDB" id="A0A1I2QP67"/>
<dbReference type="SUPFAM" id="SSF46626">
    <property type="entry name" value="Cytochrome c"/>
    <property type="match status" value="1"/>
</dbReference>
<keyword evidence="24" id="KW-1185">Reference proteome</keyword>
<dbReference type="InterPro" id="IPR045187">
    <property type="entry name" value="CcO_II"/>
</dbReference>
<dbReference type="STRING" id="201973.SAMN04488025_12514"/>
<evidence type="ECO:0000256" key="15">
    <source>
        <dbReference type="ARBA" id="ARBA00047816"/>
    </source>
</evidence>
<dbReference type="Pfam" id="PF00116">
    <property type="entry name" value="COX2"/>
    <property type="match status" value="1"/>
</dbReference>
<dbReference type="InterPro" id="IPR001505">
    <property type="entry name" value="Copper_CuA"/>
</dbReference>
<dbReference type="GO" id="GO:0005886">
    <property type="term" value="C:plasma membrane"/>
    <property type="evidence" value="ECO:0007669"/>
    <property type="project" value="UniProtKB-SubCell"/>
</dbReference>
<keyword evidence="8" id="KW-1278">Translocase</keyword>
<evidence type="ECO:0000259" key="21">
    <source>
        <dbReference type="PROSITE" id="PS50999"/>
    </source>
</evidence>
<reference evidence="23 24" key="1">
    <citation type="submission" date="2016-10" db="EMBL/GenBank/DDBJ databases">
        <authorList>
            <person name="de Groot N.N."/>
        </authorList>
    </citation>
    <scope>NUCLEOTIDE SEQUENCE [LARGE SCALE GENOMIC DNA]</scope>
    <source>
        <strain evidence="23 24">DSM 44945</strain>
    </source>
</reference>
<dbReference type="Pfam" id="PF02790">
    <property type="entry name" value="COX2_TM"/>
    <property type="match status" value="1"/>
</dbReference>
<dbReference type="PROSITE" id="PS00078">
    <property type="entry name" value="COX2"/>
    <property type="match status" value="1"/>
</dbReference>
<name>A0A1I2QP67_9BACL</name>
<evidence type="ECO:0000256" key="17">
    <source>
        <dbReference type="RuleBase" id="RU000456"/>
    </source>
</evidence>
<dbReference type="InterPro" id="IPR008972">
    <property type="entry name" value="Cupredoxin"/>
</dbReference>
<dbReference type="EC" id="7.1.1.9" evidence="18"/>
<dbReference type="SUPFAM" id="SSF49503">
    <property type="entry name" value="Cupredoxins"/>
    <property type="match status" value="1"/>
</dbReference>
<evidence type="ECO:0000256" key="2">
    <source>
        <dbReference type="ARBA" id="ARBA00007866"/>
    </source>
</evidence>